<name>A0A9D9GT43_9GAMM</name>
<feature type="region of interest" description="Disordered" evidence="1">
    <location>
        <begin position="294"/>
        <end position="317"/>
    </location>
</feature>
<comment type="caution">
    <text evidence="3">The sequence shown here is derived from an EMBL/GenBank/DDBJ whole genome shotgun (WGS) entry which is preliminary data.</text>
</comment>
<dbReference type="AlphaFoldDB" id="A0A9D9GT43"/>
<feature type="chain" id="PRO_5039613315" evidence="2">
    <location>
        <begin position="27"/>
        <end position="476"/>
    </location>
</feature>
<organism evidence="3 4">
    <name type="scientific">Candidatus Avisuccinivibrio stercorigallinarum</name>
    <dbReference type="NCBI Taxonomy" id="2840704"/>
    <lineage>
        <taxon>Bacteria</taxon>
        <taxon>Pseudomonadati</taxon>
        <taxon>Pseudomonadota</taxon>
        <taxon>Gammaproteobacteria</taxon>
        <taxon>Aeromonadales</taxon>
        <taxon>Succinivibrionaceae</taxon>
        <taxon>Succinivibrionaceae incertae sedis</taxon>
        <taxon>Candidatus Avisuccinivibrio</taxon>
    </lineage>
</organism>
<sequence length="476" mass="49003">MSAKLRFSLHLTAAAILAAISTQSSAALGAMGAVAAQSAVFASSAAANAAALQAGQDAMRAAEQENQEANAQENQNYAVQKPLSLGADEALSQSFTELLSSLSAGVFVPEAGEADRALAGASITADTITLTFDKAKVDELLNSQGIEAWQGLNTPIIVWMADESLTDKSLVDGEHFTYFAKALNNAAAGYQLRLMYPLMDLDDIMQVNEGTILSRNDAQLAAASVRYGADYILSAAVSDSDGALSVKWNLLDKNGTAVGGASLQGLPDETAQTVAGDLARSLMAVQSARAAGGDSGALAQAENEQADPNAPQRPQYADPNAADVFALGPYQGLVRVKILGAGSLADLRKIKRTLIIYGYEDTVSVAAVEDNALILEIPSNSDPRILDGTMARANDFHKEGAWTYTWLKGSGTEARSAGDIGPSTLRSAGSVSSVKRPLPAAAPAAAPAVQQAAPAAGAQSGQGTSGQAFSLQVISA</sequence>
<gene>
    <name evidence="3" type="ORF">IAB19_00275</name>
</gene>
<proteinExistence type="predicted"/>
<dbReference type="Proteomes" id="UP000823631">
    <property type="component" value="Unassembled WGS sequence"/>
</dbReference>
<evidence type="ECO:0000313" key="3">
    <source>
        <dbReference type="EMBL" id="MBO8414805.1"/>
    </source>
</evidence>
<evidence type="ECO:0000313" key="4">
    <source>
        <dbReference type="Proteomes" id="UP000823631"/>
    </source>
</evidence>
<evidence type="ECO:0000256" key="2">
    <source>
        <dbReference type="SAM" id="SignalP"/>
    </source>
</evidence>
<dbReference type="EMBL" id="JADINH010000003">
    <property type="protein sequence ID" value="MBO8414805.1"/>
    <property type="molecule type" value="Genomic_DNA"/>
</dbReference>
<keyword evidence="2" id="KW-0732">Signal</keyword>
<reference evidence="3" key="2">
    <citation type="journal article" date="2021" name="PeerJ">
        <title>Extensive microbial diversity within the chicken gut microbiome revealed by metagenomics and culture.</title>
        <authorList>
            <person name="Gilroy R."/>
            <person name="Ravi A."/>
            <person name="Getino M."/>
            <person name="Pursley I."/>
            <person name="Horton D.L."/>
            <person name="Alikhan N.F."/>
            <person name="Baker D."/>
            <person name="Gharbi K."/>
            <person name="Hall N."/>
            <person name="Watson M."/>
            <person name="Adriaenssens E.M."/>
            <person name="Foster-Nyarko E."/>
            <person name="Jarju S."/>
            <person name="Secka A."/>
            <person name="Antonio M."/>
            <person name="Oren A."/>
            <person name="Chaudhuri R.R."/>
            <person name="La Ragione R."/>
            <person name="Hildebrand F."/>
            <person name="Pallen M.J."/>
        </authorList>
    </citation>
    <scope>NUCLEOTIDE SEQUENCE</scope>
    <source>
        <strain evidence="3">17213</strain>
    </source>
</reference>
<protein>
    <submittedName>
        <fullName evidence="3">DUF2066 domain-containing protein</fullName>
    </submittedName>
</protein>
<dbReference type="Pfam" id="PF09839">
    <property type="entry name" value="DUF2066"/>
    <property type="match status" value="1"/>
</dbReference>
<reference evidence="3" key="1">
    <citation type="submission" date="2020-10" db="EMBL/GenBank/DDBJ databases">
        <authorList>
            <person name="Gilroy R."/>
        </authorList>
    </citation>
    <scope>NUCLEOTIDE SEQUENCE</scope>
    <source>
        <strain evidence="3">17213</strain>
    </source>
</reference>
<accession>A0A9D9GT43</accession>
<evidence type="ECO:0000256" key="1">
    <source>
        <dbReference type="SAM" id="MobiDB-lite"/>
    </source>
</evidence>
<dbReference type="InterPro" id="IPR018642">
    <property type="entry name" value="DUF2066"/>
</dbReference>
<feature type="signal peptide" evidence="2">
    <location>
        <begin position="1"/>
        <end position="26"/>
    </location>
</feature>